<feature type="transmembrane region" description="Helical" evidence="7">
    <location>
        <begin position="208"/>
        <end position="229"/>
    </location>
</feature>
<feature type="compositionally biased region" description="Polar residues" evidence="8">
    <location>
        <begin position="754"/>
        <end position="775"/>
    </location>
</feature>
<reference evidence="9 10" key="1">
    <citation type="journal article" date="2023" name="Sci. Data">
        <title>Genome assembly of the Korean intertidal mud-creeper Batillaria attramentaria.</title>
        <authorList>
            <person name="Patra A.K."/>
            <person name="Ho P.T."/>
            <person name="Jun S."/>
            <person name="Lee S.J."/>
            <person name="Kim Y."/>
            <person name="Won Y.J."/>
        </authorList>
    </citation>
    <scope>NUCLEOTIDE SEQUENCE [LARGE SCALE GENOMIC DNA]</scope>
    <source>
        <strain evidence="9">Wonlab-2016</strain>
    </source>
</reference>
<feature type="region of interest" description="Disordered" evidence="8">
    <location>
        <begin position="705"/>
        <end position="840"/>
    </location>
</feature>
<keyword evidence="10" id="KW-1185">Reference proteome</keyword>
<accession>A0ABD0KE93</accession>
<feature type="transmembrane region" description="Helical" evidence="7">
    <location>
        <begin position="249"/>
        <end position="266"/>
    </location>
</feature>
<keyword evidence="6 7" id="KW-0472">Membrane</keyword>
<feature type="compositionally biased region" description="Low complexity" evidence="8">
    <location>
        <begin position="820"/>
        <end position="829"/>
    </location>
</feature>
<feature type="region of interest" description="Disordered" evidence="8">
    <location>
        <begin position="574"/>
        <end position="641"/>
    </location>
</feature>
<comment type="subcellular location">
    <subcellularLocation>
        <location evidence="1">Cell membrane</location>
        <topology evidence="1">Multi-pass membrane protein</topology>
    </subcellularLocation>
    <subcellularLocation>
        <location evidence="7">Membrane</location>
        <topology evidence="7">Multi-pass membrane protein</topology>
    </subcellularLocation>
</comment>
<evidence type="ECO:0000313" key="10">
    <source>
        <dbReference type="Proteomes" id="UP001519460"/>
    </source>
</evidence>
<dbReference type="Proteomes" id="UP001519460">
    <property type="component" value="Unassembled WGS sequence"/>
</dbReference>
<organism evidence="9 10">
    <name type="scientific">Batillaria attramentaria</name>
    <dbReference type="NCBI Taxonomy" id="370345"/>
    <lineage>
        <taxon>Eukaryota</taxon>
        <taxon>Metazoa</taxon>
        <taxon>Spiralia</taxon>
        <taxon>Lophotrochozoa</taxon>
        <taxon>Mollusca</taxon>
        <taxon>Gastropoda</taxon>
        <taxon>Caenogastropoda</taxon>
        <taxon>Sorbeoconcha</taxon>
        <taxon>Cerithioidea</taxon>
        <taxon>Batillariidae</taxon>
        <taxon>Batillaria</taxon>
    </lineage>
</organism>
<keyword evidence="4 7" id="KW-0812">Transmembrane</keyword>
<keyword evidence="3" id="KW-1003">Cell membrane</keyword>
<feature type="transmembrane region" description="Helical" evidence="7">
    <location>
        <begin position="278"/>
        <end position="296"/>
    </location>
</feature>
<evidence type="ECO:0000256" key="1">
    <source>
        <dbReference type="ARBA" id="ARBA00004651"/>
    </source>
</evidence>
<feature type="transmembrane region" description="Helical" evidence="7">
    <location>
        <begin position="12"/>
        <end position="36"/>
    </location>
</feature>
<proteinExistence type="inferred from homology"/>
<gene>
    <name evidence="9" type="ORF">BaRGS_00023430</name>
</gene>
<dbReference type="InterPro" id="IPR050895">
    <property type="entry name" value="XK-related_scramblase"/>
</dbReference>
<evidence type="ECO:0000256" key="5">
    <source>
        <dbReference type="ARBA" id="ARBA00022989"/>
    </source>
</evidence>
<comment type="caution">
    <text evidence="9">The sequence shown here is derived from an EMBL/GenBank/DDBJ whole genome shotgun (WGS) entry which is preliminary data.</text>
</comment>
<dbReference type="Pfam" id="PF09815">
    <property type="entry name" value="XK-related"/>
    <property type="match status" value="1"/>
</dbReference>
<dbReference type="AlphaFoldDB" id="A0ABD0KE93"/>
<dbReference type="GO" id="GO:0005886">
    <property type="term" value="C:plasma membrane"/>
    <property type="evidence" value="ECO:0007669"/>
    <property type="project" value="UniProtKB-SubCell"/>
</dbReference>
<name>A0ABD0KE93_9CAEN</name>
<keyword evidence="5 7" id="KW-1133">Transmembrane helix</keyword>
<dbReference type="PANTHER" id="PTHR16024:SF6">
    <property type="entry name" value="XK-RELATED PROTEIN"/>
    <property type="match status" value="1"/>
</dbReference>
<feature type="transmembrane region" description="Helical" evidence="7">
    <location>
        <begin position="151"/>
        <end position="171"/>
    </location>
</feature>
<sequence>MAQRRLSVLDVILTIVSLLTLLLDVGTDILVTVGLYLDGHLVWGSLMVAFIVLPLLVMNVLSLKWHAADQSLTCLTVLPHAFLVSPIQRYIQVVRFGMLSRLTGHPRYTDAALREQNDVCILRLVETFMESAPQLVLQLYIMLQTPAHVNWLHGLSAACSLVSLAWAMTAYSDTLRLAYQTTYQRRLVALVLHCLWQLTMVAARMAALVLFAFVFKAWVCLFAGLHWIAMTTCICITGTDFGSGKVERFLFRVVSGFIYIFVFLNLHDGPSRGRMGAYYCLMLLENAVLYAVWVIYGHNEIQVLNIAAPVIVFGGFLVGAVFLMIYYRWLHPSGPNYLFSLKTAPSLSQQHRRSRQPAMPWSQHGRVACTARTVLPTAPWMKRTAAWKISTPLLSFTPSPPLRSVLQRSRHSAGGHSWMDTPESWKEQPLPDTPWRLDYLNLDPAPPVEREAYFHRYDPRDVVIDLLLDQLKRASLRSNRSRPELSPLRLSHMQESPQRLGRNVDLFDRRAWRNLFMDNTGSAGPSHYSREEIHRLKEALDLIEMQQSPRVYRRQTPETASPEMYVSGQYRPPICTGGRREQMASQKHAGAPSASRPGPQQYSQRPVLDMPLNMSDHRSPRADDHHRRVRHRSEDVHTPTEEKHGLYRYFVGSDSPATAAPPCTPHWNTPVNTTTTPTQRHLLRRYLSENQAAGDSQVLRKAQQSVAATKSLRPSSVIQEVEQGARRPLHRPYSASYQDRKSVPQDSSFDRSMSRRQPLQTLDNSPSLSPDSACNQPVADDSEPLKPRTSRSGRRSVDPISDSSDSRYLRPTVQPHRSTSHSSGAAAGVAKKKSSTGHLR</sequence>
<feature type="compositionally biased region" description="Basic residues" evidence="8">
    <location>
        <begin position="830"/>
        <end position="840"/>
    </location>
</feature>
<feature type="compositionally biased region" description="Basic and acidic residues" evidence="8">
    <location>
        <begin position="615"/>
        <end position="641"/>
    </location>
</feature>
<feature type="region of interest" description="Disordered" evidence="8">
    <location>
        <begin position="550"/>
        <end position="569"/>
    </location>
</feature>
<evidence type="ECO:0000256" key="6">
    <source>
        <dbReference type="ARBA" id="ARBA00023136"/>
    </source>
</evidence>
<evidence type="ECO:0000256" key="7">
    <source>
        <dbReference type="RuleBase" id="RU910716"/>
    </source>
</evidence>
<evidence type="ECO:0000313" key="9">
    <source>
        <dbReference type="EMBL" id="KAK7485331.1"/>
    </source>
</evidence>
<feature type="transmembrane region" description="Helical" evidence="7">
    <location>
        <begin position="42"/>
        <end position="61"/>
    </location>
</feature>
<evidence type="ECO:0000256" key="8">
    <source>
        <dbReference type="SAM" id="MobiDB-lite"/>
    </source>
</evidence>
<dbReference type="EMBL" id="JACVVK020000196">
    <property type="protein sequence ID" value="KAK7485331.1"/>
    <property type="molecule type" value="Genomic_DNA"/>
</dbReference>
<dbReference type="InterPro" id="IPR018629">
    <property type="entry name" value="XK-rel"/>
</dbReference>
<feature type="compositionally biased region" description="Basic and acidic residues" evidence="8">
    <location>
        <begin position="738"/>
        <end position="753"/>
    </location>
</feature>
<evidence type="ECO:0000256" key="4">
    <source>
        <dbReference type="ARBA" id="ARBA00022692"/>
    </source>
</evidence>
<comment type="similarity">
    <text evidence="2 7">Belongs to the XK family.</text>
</comment>
<feature type="compositionally biased region" description="Polar residues" evidence="8">
    <location>
        <begin position="705"/>
        <end position="718"/>
    </location>
</feature>
<dbReference type="PANTHER" id="PTHR16024">
    <property type="entry name" value="XK-RELATED PROTEIN"/>
    <property type="match status" value="1"/>
</dbReference>
<protein>
    <recommendedName>
        <fullName evidence="7">XK-related protein</fullName>
    </recommendedName>
</protein>
<evidence type="ECO:0000256" key="3">
    <source>
        <dbReference type="ARBA" id="ARBA00022475"/>
    </source>
</evidence>
<feature type="transmembrane region" description="Helical" evidence="7">
    <location>
        <begin position="302"/>
        <end position="327"/>
    </location>
</feature>
<evidence type="ECO:0000256" key="2">
    <source>
        <dbReference type="ARBA" id="ARBA00008789"/>
    </source>
</evidence>